<comment type="function">
    <text evidence="1">Mediates the side-chain deamidation of N-terminal glutamine residues to glutamate, an important step in N-end rule pathway of protein degradation. Conversion of the resulting N-terminal glutamine to glutamate renders the protein susceptible to arginylation, polyubiquitination and degradation as specified by the N-end rule. Does not act on substrates with internal or C-terminal glutamine and does not act on non-glutamine residues in any position.</text>
</comment>
<evidence type="ECO:0000259" key="2">
    <source>
        <dbReference type="Pfam" id="PF09764"/>
    </source>
</evidence>
<proteinExistence type="inferred from homology"/>
<gene>
    <name evidence="3" type="ORF">RJ641_027202</name>
</gene>
<dbReference type="GO" id="GO:0008418">
    <property type="term" value="F:protein-N-terminal asparagine amidohydrolase activity"/>
    <property type="evidence" value="ECO:0007669"/>
    <property type="project" value="UniProtKB-UniRule"/>
</dbReference>
<dbReference type="PANTHER" id="PTHR13035">
    <property type="entry name" value="PROTEIN N-TERMINAL GLUTAMINE AMIDOHYDROLASE"/>
    <property type="match status" value="1"/>
</dbReference>
<keyword evidence="1" id="KW-0378">Hydrolase</keyword>
<evidence type="ECO:0000313" key="4">
    <source>
        <dbReference type="Proteomes" id="UP001370490"/>
    </source>
</evidence>
<sequence length="73" mass="8177">MKDPGGNWIYDPPAYEPIVAEDGTVHNLDQYLEMSAADVVKNIEMDVIDALFSEKFGVLVTETQMEELFSVIP</sequence>
<dbReference type="PANTHER" id="PTHR13035:SF0">
    <property type="entry name" value="PROTEIN N-TERMINAL GLUTAMINE AMIDOHYDROLASE"/>
    <property type="match status" value="1"/>
</dbReference>
<evidence type="ECO:0000256" key="1">
    <source>
        <dbReference type="RuleBase" id="RU367082"/>
    </source>
</evidence>
<comment type="catalytic activity">
    <reaction evidence="1">
        <text>N-terminal L-glutaminyl-[protein] + H2O = N-terminal L-glutamyl-[protein] + NH4(+)</text>
        <dbReference type="Rhea" id="RHEA:50680"/>
        <dbReference type="Rhea" id="RHEA-COMP:12668"/>
        <dbReference type="Rhea" id="RHEA-COMP:12777"/>
        <dbReference type="ChEBI" id="CHEBI:15377"/>
        <dbReference type="ChEBI" id="CHEBI:28938"/>
        <dbReference type="ChEBI" id="CHEBI:64721"/>
        <dbReference type="ChEBI" id="CHEBI:64722"/>
        <dbReference type="EC" id="3.5.1.122"/>
    </reaction>
</comment>
<dbReference type="GO" id="GO:0005634">
    <property type="term" value="C:nucleus"/>
    <property type="evidence" value="ECO:0007669"/>
    <property type="project" value="TreeGrafter"/>
</dbReference>
<name>A0AAN8VWY6_9MAGN</name>
<protein>
    <recommendedName>
        <fullName evidence="1">Protein N-terminal glutamine amidohydrolase</fullName>
        <ecNumber evidence="1">3.5.1.122</ecNumber>
    </recommendedName>
    <alternativeName>
        <fullName evidence="1">Protein NH2-terminal glutamine deamidase</fullName>
    </alternativeName>
</protein>
<comment type="caution">
    <text evidence="3">The sequence shown here is derived from an EMBL/GenBank/DDBJ whole genome shotgun (WGS) entry which is preliminary data.</text>
</comment>
<comment type="subunit">
    <text evidence="1">Monomer.</text>
</comment>
<comment type="similarity">
    <text evidence="1">Belongs to the NTAQ1 family.</text>
</comment>
<feature type="domain" description="Protein N-terminal glutamine amidohydrolase alpha beta roll" evidence="2">
    <location>
        <begin position="1"/>
        <end position="69"/>
    </location>
</feature>
<evidence type="ECO:0000313" key="3">
    <source>
        <dbReference type="EMBL" id="KAK6941825.1"/>
    </source>
</evidence>
<dbReference type="EC" id="3.5.1.122" evidence="1"/>
<dbReference type="InterPro" id="IPR039733">
    <property type="entry name" value="NTAQ1"/>
</dbReference>
<reference evidence="3 4" key="1">
    <citation type="submission" date="2023-12" db="EMBL/GenBank/DDBJ databases">
        <title>A high-quality genome assembly for Dillenia turbinata (Dilleniales).</title>
        <authorList>
            <person name="Chanderbali A."/>
        </authorList>
    </citation>
    <scope>NUCLEOTIDE SEQUENCE [LARGE SCALE GENOMIC DNA]</scope>
    <source>
        <strain evidence="3">LSX21</strain>
        <tissue evidence="3">Leaf</tissue>
    </source>
</reference>
<dbReference type="InterPro" id="IPR023128">
    <property type="entry name" value="Prot_N_Gln_amidohydro_ab_roll"/>
</dbReference>
<dbReference type="GO" id="GO:0070773">
    <property type="term" value="F:protein-N-terminal glutamine amidohydrolase activity"/>
    <property type="evidence" value="ECO:0007669"/>
    <property type="project" value="UniProtKB-UniRule"/>
</dbReference>
<organism evidence="3 4">
    <name type="scientific">Dillenia turbinata</name>
    <dbReference type="NCBI Taxonomy" id="194707"/>
    <lineage>
        <taxon>Eukaryota</taxon>
        <taxon>Viridiplantae</taxon>
        <taxon>Streptophyta</taxon>
        <taxon>Embryophyta</taxon>
        <taxon>Tracheophyta</taxon>
        <taxon>Spermatophyta</taxon>
        <taxon>Magnoliopsida</taxon>
        <taxon>eudicotyledons</taxon>
        <taxon>Gunneridae</taxon>
        <taxon>Pentapetalae</taxon>
        <taxon>Dilleniales</taxon>
        <taxon>Dilleniaceae</taxon>
        <taxon>Dillenia</taxon>
    </lineage>
</organism>
<dbReference type="AlphaFoldDB" id="A0AAN8VWY6"/>
<keyword evidence="4" id="KW-1185">Reference proteome</keyword>
<accession>A0AAN8VWY6</accession>
<dbReference type="GO" id="GO:0005829">
    <property type="term" value="C:cytosol"/>
    <property type="evidence" value="ECO:0007669"/>
    <property type="project" value="TreeGrafter"/>
</dbReference>
<dbReference type="EMBL" id="JBAMMX010000004">
    <property type="protein sequence ID" value="KAK6941825.1"/>
    <property type="molecule type" value="Genomic_DNA"/>
</dbReference>
<dbReference type="Pfam" id="PF09764">
    <property type="entry name" value="Nt_Gln_amidase"/>
    <property type="match status" value="1"/>
</dbReference>
<dbReference type="Proteomes" id="UP001370490">
    <property type="component" value="Unassembled WGS sequence"/>
</dbReference>